<evidence type="ECO:0000313" key="2">
    <source>
        <dbReference type="Proteomes" id="UP001143910"/>
    </source>
</evidence>
<sequence length="514" mass="57715">MSPSTIVTAFYANGNSVCSQKSNGIHETCSKSVAQNELNSKLHLDSSSAPKHGELLSLFSNNAILKIWKTATEHLVREDPPQTFPETCPQEGQQAGQYLYRDAEFWTCGFFPGSLYCLLERSSKYPQAFLTENGQSPDGRQLLRTQLLDVCRKWAEPLHEMSNRKDTHDIGFIIEPALRRDYELTGNERSLKSILNAAESLASRYNETTKAIRSWDCFVNNGNNFIDKESEFLVIIDSMCNLNLLYYAGHHASSKRLIDIATTHAHTIRETHLRRETECPGSKYPAFSTCHVANMCPKTGKLLQRLTAQGYSDTSTWSRGQAWAILGYAQTYSWTKDETFLQTACGLADYFIERLMEAPNCVEQVHSGAQVGRFVPLWDFDAPVDEGNPLRDTSAAMIAANGMIIIADSLAAVGDFDLFQKYYQGAMTIVRETMTLCYAQDKLELVMKEDSSGCLKADTKASSDSIESPFDCILKCSTANFNENWTDKYADHGLVYADYYLLEFGNRLLQFGYA</sequence>
<organism evidence="1 2">
    <name type="scientific">Zarea fungicola</name>
    <dbReference type="NCBI Taxonomy" id="93591"/>
    <lineage>
        <taxon>Eukaryota</taxon>
        <taxon>Fungi</taxon>
        <taxon>Dikarya</taxon>
        <taxon>Ascomycota</taxon>
        <taxon>Pezizomycotina</taxon>
        <taxon>Sordariomycetes</taxon>
        <taxon>Hypocreomycetidae</taxon>
        <taxon>Hypocreales</taxon>
        <taxon>Cordycipitaceae</taxon>
        <taxon>Zarea</taxon>
    </lineage>
</organism>
<gene>
    <name evidence="1" type="ORF">NQ176_g10836</name>
</gene>
<comment type="caution">
    <text evidence="1">The sequence shown here is derived from an EMBL/GenBank/DDBJ whole genome shotgun (WGS) entry which is preliminary data.</text>
</comment>
<evidence type="ECO:0000313" key="1">
    <source>
        <dbReference type="EMBL" id="KAJ2963827.1"/>
    </source>
</evidence>
<reference evidence="1" key="1">
    <citation type="submission" date="2022-08" db="EMBL/GenBank/DDBJ databases">
        <title>Genome Sequence of Lecanicillium fungicola.</title>
        <authorList>
            <person name="Buettner E."/>
        </authorList>
    </citation>
    <scope>NUCLEOTIDE SEQUENCE</scope>
    <source>
        <strain evidence="1">Babe33</strain>
    </source>
</reference>
<keyword evidence="2" id="KW-1185">Reference proteome</keyword>
<proteinExistence type="predicted"/>
<protein>
    <submittedName>
        <fullName evidence="1">Uncharacterized protein</fullName>
    </submittedName>
</protein>
<dbReference type="Proteomes" id="UP001143910">
    <property type="component" value="Unassembled WGS sequence"/>
</dbReference>
<name>A0ACC1ME80_9HYPO</name>
<dbReference type="EMBL" id="JANJQO010003190">
    <property type="protein sequence ID" value="KAJ2963827.1"/>
    <property type="molecule type" value="Genomic_DNA"/>
</dbReference>
<accession>A0ACC1ME80</accession>